<dbReference type="AlphaFoldDB" id="A0A1V9YQD7"/>
<evidence type="ECO:0000256" key="1">
    <source>
        <dbReference type="SAM" id="Coils"/>
    </source>
</evidence>
<feature type="coiled-coil region" evidence="1">
    <location>
        <begin position="84"/>
        <end position="139"/>
    </location>
</feature>
<proteinExistence type="predicted"/>
<reference evidence="3 4" key="1">
    <citation type="journal article" date="2014" name="Genome Biol. Evol.">
        <title>The secreted proteins of Achlya hypogyna and Thraustotheca clavata identify the ancestral oomycete secretome and reveal gene acquisitions by horizontal gene transfer.</title>
        <authorList>
            <person name="Misner I."/>
            <person name="Blouin N."/>
            <person name="Leonard G."/>
            <person name="Richards T.A."/>
            <person name="Lane C.E."/>
        </authorList>
    </citation>
    <scope>NUCLEOTIDE SEQUENCE [LARGE SCALE GENOMIC DNA]</scope>
    <source>
        <strain evidence="3 4">ATCC 48635</strain>
    </source>
</reference>
<evidence type="ECO:0000313" key="3">
    <source>
        <dbReference type="EMBL" id="OQR87955.1"/>
    </source>
</evidence>
<sequence>MNDVVNTAGATPEHLRESTHKDVTQRSQCSLKTENERDGSKLHQLQAKAEYLFLQLQARDKDLRLYEAKVATYLTFEGQTSNKIQELQAQVAYYRDKLKEVEQLRRVDMDEHGALRQRIRALEELLDDQRAAQQRLQHEAVGTRSALMEQEAIVAQRDKTIAHMRAQQAADENQFSAVALFKGALDLPFT</sequence>
<comment type="caution">
    <text evidence="3">The sequence shown here is derived from an EMBL/GenBank/DDBJ whole genome shotgun (WGS) entry which is preliminary data.</text>
</comment>
<evidence type="ECO:0000256" key="2">
    <source>
        <dbReference type="SAM" id="MobiDB-lite"/>
    </source>
</evidence>
<keyword evidence="1" id="KW-0175">Coiled coil</keyword>
<protein>
    <submittedName>
        <fullName evidence="3">Uncharacterized protein</fullName>
    </submittedName>
</protein>
<name>A0A1V9YQD7_ACHHY</name>
<evidence type="ECO:0000313" key="4">
    <source>
        <dbReference type="Proteomes" id="UP000243579"/>
    </source>
</evidence>
<dbReference type="EMBL" id="JNBR01001416">
    <property type="protein sequence ID" value="OQR87955.1"/>
    <property type="molecule type" value="Genomic_DNA"/>
</dbReference>
<organism evidence="3 4">
    <name type="scientific">Achlya hypogyna</name>
    <name type="common">Oomycete</name>
    <name type="synonym">Protoachlya hypogyna</name>
    <dbReference type="NCBI Taxonomy" id="1202772"/>
    <lineage>
        <taxon>Eukaryota</taxon>
        <taxon>Sar</taxon>
        <taxon>Stramenopiles</taxon>
        <taxon>Oomycota</taxon>
        <taxon>Saprolegniomycetes</taxon>
        <taxon>Saprolegniales</taxon>
        <taxon>Achlyaceae</taxon>
        <taxon>Achlya</taxon>
    </lineage>
</organism>
<gene>
    <name evidence="3" type="ORF">ACHHYP_07797</name>
</gene>
<feature type="compositionally biased region" description="Basic and acidic residues" evidence="2">
    <location>
        <begin position="13"/>
        <end position="24"/>
    </location>
</feature>
<feature type="region of interest" description="Disordered" evidence="2">
    <location>
        <begin position="1"/>
        <end position="40"/>
    </location>
</feature>
<dbReference type="Proteomes" id="UP000243579">
    <property type="component" value="Unassembled WGS sequence"/>
</dbReference>
<keyword evidence="4" id="KW-1185">Reference proteome</keyword>
<accession>A0A1V9YQD7</accession>
<dbReference type="OrthoDB" id="6262491at2759"/>